<dbReference type="Pfam" id="PF04773">
    <property type="entry name" value="FecR"/>
    <property type="match status" value="1"/>
</dbReference>
<accession>A0A1I6UDM3</accession>
<proteinExistence type="predicted"/>
<feature type="domain" description="Protein FecR C-terminal" evidence="3">
    <location>
        <begin position="215"/>
        <end position="278"/>
    </location>
</feature>
<dbReference type="Proteomes" id="UP000183209">
    <property type="component" value="Unassembled WGS sequence"/>
</dbReference>
<keyword evidence="1" id="KW-1133">Transmembrane helix</keyword>
<feature type="domain" description="FecR protein" evidence="2">
    <location>
        <begin position="89"/>
        <end position="173"/>
    </location>
</feature>
<dbReference type="OrthoDB" id="934696at2"/>
<sequence length="286" mass="32944">MEEPKKKYNDILEDLWNQSHEVSHSSDAEASWHQFAERVGIKEKREVIRMRAIYYAAAVIALTIAIGSFIYHQTRIDYLVVENPGIGYKKVILPDSSMVSIAQGTTLYYAQNFNEKRSVRLEGDGYFEVQRNEALPFTVACYKTLTTVLGTSFNIKSDRRENVDIALYEGSIKASVEGVKNDWLLTPGEQLKYRGHKKISIEPFNNFFNPLESNFDLENVSVKELITYVKEIFGYEIVIDTEYLNNSITLRINKNDSLQNIIEVISTIYKLKPEIDEDMKRITLSK</sequence>
<dbReference type="Gene3D" id="2.60.120.1440">
    <property type="match status" value="1"/>
</dbReference>
<dbReference type="InterPro" id="IPR006860">
    <property type="entry name" value="FecR"/>
</dbReference>
<dbReference type="Pfam" id="PF16344">
    <property type="entry name" value="FecR_C"/>
    <property type="match status" value="1"/>
</dbReference>
<evidence type="ECO:0000256" key="1">
    <source>
        <dbReference type="SAM" id="Phobius"/>
    </source>
</evidence>
<gene>
    <name evidence="4" type="ORF">SAMN04487906_2397</name>
</gene>
<evidence type="ECO:0000259" key="3">
    <source>
        <dbReference type="Pfam" id="PF16344"/>
    </source>
</evidence>
<name>A0A1I6UDM3_9FLAO</name>
<dbReference type="InterPro" id="IPR012373">
    <property type="entry name" value="Ferrdict_sens_TM"/>
</dbReference>
<reference evidence="4 5" key="1">
    <citation type="submission" date="2016-10" db="EMBL/GenBank/DDBJ databases">
        <authorList>
            <person name="de Groot N.N."/>
        </authorList>
    </citation>
    <scope>NUCLEOTIDE SEQUENCE [LARGE SCALE GENOMIC DNA]</scope>
    <source>
        <strain evidence="4 5">CGMCC 1.6114</strain>
    </source>
</reference>
<dbReference type="AlphaFoldDB" id="A0A1I6UDM3"/>
<evidence type="ECO:0000313" key="5">
    <source>
        <dbReference type="Proteomes" id="UP000183209"/>
    </source>
</evidence>
<organism evidence="4 5">
    <name type="scientific">Zhouia amylolytica</name>
    <dbReference type="NCBI Taxonomy" id="376730"/>
    <lineage>
        <taxon>Bacteria</taxon>
        <taxon>Pseudomonadati</taxon>
        <taxon>Bacteroidota</taxon>
        <taxon>Flavobacteriia</taxon>
        <taxon>Flavobacteriales</taxon>
        <taxon>Flavobacteriaceae</taxon>
        <taxon>Zhouia</taxon>
    </lineage>
</organism>
<evidence type="ECO:0000259" key="2">
    <source>
        <dbReference type="Pfam" id="PF04773"/>
    </source>
</evidence>
<dbReference type="GO" id="GO:0016989">
    <property type="term" value="F:sigma factor antagonist activity"/>
    <property type="evidence" value="ECO:0007669"/>
    <property type="project" value="TreeGrafter"/>
</dbReference>
<keyword evidence="1" id="KW-0812">Transmembrane</keyword>
<keyword evidence="1" id="KW-0472">Membrane</keyword>
<evidence type="ECO:0000313" key="4">
    <source>
        <dbReference type="EMBL" id="SFS99407.1"/>
    </source>
</evidence>
<dbReference type="PANTHER" id="PTHR30273">
    <property type="entry name" value="PERIPLASMIC SIGNAL SENSOR AND SIGMA FACTOR ACTIVATOR FECR-RELATED"/>
    <property type="match status" value="1"/>
</dbReference>
<dbReference type="RefSeq" id="WP_074979076.1">
    <property type="nucleotide sequence ID" value="NZ_FPAG01000007.1"/>
</dbReference>
<feature type="transmembrane region" description="Helical" evidence="1">
    <location>
        <begin position="52"/>
        <end position="71"/>
    </location>
</feature>
<dbReference type="Gene3D" id="3.55.50.30">
    <property type="match status" value="1"/>
</dbReference>
<dbReference type="PANTHER" id="PTHR30273:SF2">
    <property type="entry name" value="PROTEIN FECR"/>
    <property type="match status" value="1"/>
</dbReference>
<dbReference type="EMBL" id="FPAG01000007">
    <property type="protein sequence ID" value="SFS99407.1"/>
    <property type="molecule type" value="Genomic_DNA"/>
</dbReference>
<protein>
    <submittedName>
        <fullName evidence="4">FecR family protein</fullName>
    </submittedName>
</protein>
<dbReference type="InterPro" id="IPR032508">
    <property type="entry name" value="FecR_C"/>
</dbReference>